<dbReference type="Pfam" id="PF01551">
    <property type="entry name" value="Peptidase_M23"/>
    <property type="match status" value="1"/>
</dbReference>
<keyword evidence="1" id="KW-0812">Transmembrane</keyword>
<keyword evidence="4" id="KW-1185">Reference proteome</keyword>
<proteinExistence type="predicted"/>
<sequence length="284" mass="32582">MKVFELTTNFWKNPIKGFPKPLKMVTRKELWYVLFLGTALLFYVFQRILGNTTQQLEDNTLLMSNYNEQLKTNEVFTNKDSLIARKEREKLILAIEEKIVGHLYQIPDYSYITSLYPYLEYAPDLLAQIPSAVPLENGDYNLSSTYGHRLHPISKEVKKHYGIDLAAPMDKPVYASASGIVLKVIDSQKGYGTHIVLKHRFGFQTLYGHLNKVLVTKGQKVEQHELIATVGNTGASTGYHLHYEIIKNGLKINPIQSLDLKRNIYLRLMALNPRTKIKKNGKDR</sequence>
<keyword evidence="1" id="KW-0472">Membrane</keyword>
<dbReference type="GO" id="GO:0004222">
    <property type="term" value="F:metalloendopeptidase activity"/>
    <property type="evidence" value="ECO:0007669"/>
    <property type="project" value="TreeGrafter"/>
</dbReference>
<dbReference type="Gene3D" id="2.70.70.10">
    <property type="entry name" value="Glucose Permease (Domain IIA)"/>
    <property type="match status" value="1"/>
</dbReference>
<evidence type="ECO:0000313" key="4">
    <source>
        <dbReference type="Proteomes" id="UP000219048"/>
    </source>
</evidence>
<dbReference type="CDD" id="cd12797">
    <property type="entry name" value="M23_peptidase"/>
    <property type="match status" value="1"/>
</dbReference>
<dbReference type="SUPFAM" id="SSF51261">
    <property type="entry name" value="Duplicated hybrid motif"/>
    <property type="match status" value="1"/>
</dbReference>
<evidence type="ECO:0000256" key="1">
    <source>
        <dbReference type="SAM" id="Phobius"/>
    </source>
</evidence>
<keyword evidence="1" id="KW-1133">Transmembrane helix</keyword>
<dbReference type="InterPro" id="IPR011055">
    <property type="entry name" value="Dup_hybrid_motif"/>
</dbReference>
<dbReference type="PANTHER" id="PTHR21666:SF285">
    <property type="entry name" value="M23 FAMILY METALLOPEPTIDASE"/>
    <property type="match status" value="1"/>
</dbReference>
<evidence type="ECO:0000259" key="2">
    <source>
        <dbReference type="Pfam" id="PF01551"/>
    </source>
</evidence>
<name>A0A285MW78_9FLAO</name>
<dbReference type="InterPro" id="IPR050570">
    <property type="entry name" value="Cell_wall_metabolism_enzyme"/>
</dbReference>
<keyword evidence="3" id="KW-0378">Hydrolase</keyword>
<feature type="domain" description="M23ase beta-sheet core" evidence="2">
    <location>
        <begin position="159"/>
        <end position="254"/>
    </location>
</feature>
<accession>A0A285MW78</accession>
<protein>
    <submittedName>
        <fullName evidence="3">Murein DD-endopeptidase MepM and murein hydrolase activator NlpD, contain LysM domain</fullName>
    </submittedName>
</protein>
<dbReference type="Proteomes" id="UP000219048">
    <property type="component" value="Unassembled WGS sequence"/>
</dbReference>
<gene>
    <name evidence="3" type="ORF">SAMN06265377_3273</name>
</gene>
<evidence type="ECO:0000313" key="3">
    <source>
        <dbReference type="EMBL" id="SNZ01434.1"/>
    </source>
</evidence>
<dbReference type="EMBL" id="OBEH01000005">
    <property type="protein sequence ID" value="SNZ01434.1"/>
    <property type="molecule type" value="Genomic_DNA"/>
</dbReference>
<dbReference type="PANTHER" id="PTHR21666">
    <property type="entry name" value="PEPTIDASE-RELATED"/>
    <property type="match status" value="1"/>
</dbReference>
<dbReference type="InterPro" id="IPR016047">
    <property type="entry name" value="M23ase_b-sheet_dom"/>
</dbReference>
<dbReference type="OrthoDB" id="9810477at2"/>
<dbReference type="AlphaFoldDB" id="A0A285MW78"/>
<feature type="transmembrane region" description="Helical" evidence="1">
    <location>
        <begin position="30"/>
        <end position="49"/>
    </location>
</feature>
<organism evidence="3 4">
    <name type="scientific">Flagellimonas pacifica</name>
    <dbReference type="NCBI Taxonomy" id="1247520"/>
    <lineage>
        <taxon>Bacteria</taxon>
        <taxon>Pseudomonadati</taxon>
        <taxon>Bacteroidota</taxon>
        <taxon>Flavobacteriia</taxon>
        <taxon>Flavobacteriales</taxon>
        <taxon>Flavobacteriaceae</taxon>
        <taxon>Flagellimonas</taxon>
    </lineage>
</organism>
<reference evidence="4" key="1">
    <citation type="submission" date="2017-09" db="EMBL/GenBank/DDBJ databases">
        <authorList>
            <person name="Varghese N."/>
            <person name="Submissions S."/>
        </authorList>
    </citation>
    <scope>NUCLEOTIDE SEQUENCE [LARGE SCALE GENOMIC DNA]</scope>
    <source>
        <strain evidence="4">DSM 25885</strain>
    </source>
</reference>